<protein>
    <submittedName>
        <fullName evidence="4">Ankyrin repeat-containing protein</fullName>
    </submittedName>
</protein>
<evidence type="ECO:0000313" key="6">
    <source>
        <dbReference type="Proteomes" id="UP000054698"/>
    </source>
</evidence>
<dbReference type="SMART" id="SM00248">
    <property type="entry name" value="ANK"/>
    <property type="match status" value="4"/>
</dbReference>
<dbReference type="EMBL" id="UASS01000022">
    <property type="protein sequence ID" value="SPX61628.1"/>
    <property type="molecule type" value="Genomic_DNA"/>
</dbReference>
<feature type="repeat" description="ANK" evidence="3">
    <location>
        <begin position="364"/>
        <end position="396"/>
    </location>
</feature>
<reference evidence="4 6" key="1">
    <citation type="submission" date="2015-11" db="EMBL/GenBank/DDBJ databases">
        <title>Genomic analysis of 38 Legionella species identifies large and diverse effector repertoires.</title>
        <authorList>
            <person name="Burstein D."/>
            <person name="Amaro F."/>
            <person name="Zusman T."/>
            <person name="Lifshitz Z."/>
            <person name="Cohen O."/>
            <person name="Gilbert J.A."/>
            <person name="Pupko T."/>
            <person name="Shuman H.A."/>
            <person name="Segal G."/>
        </authorList>
    </citation>
    <scope>NUCLEOTIDE SEQUENCE [LARGE SCALE GENOMIC DNA]</scope>
    <source>
        <strain evidence="4 6">WO-44C</strain>
    </source>
</reference>
<dbReference type="Proteomes" id="UP000251942">
    <property type="component" value="Unassembled WGS sequence"/>
</dbReference>
<dbReference type="PANTHER" id="PTHR24198">
    <property type="entry name" value="ANKYRIN REPEAT AND PROTEIN KINASE DOMAIN-CONTAINING PROTEIN"/>
    <property type="match status" value="1"/>
</dbReference>
<dbReference type="Proteomes" id="UP000054698">
    <property type="component" value="Unassembled WGS sequence"/>
</dbReference>
<reference evidence="5 7" key="2">
    <citation type="submission" date="2018-06" db="EMBL/GenBank/DDBJ databases">
        <authorList>
            <consortium name="Pathogen Informatics"/>
            <person name="Doyle S."/>
        </authorList>
    </citation>
    <scope>NUCLEOTIDE SEQUENCE [LARGE SCALE GENOMIC DNA]</scope>
    <source>
        <strain evidence="5 7">NCTC12022</strain>
    </source>
</reference>
<keyword evidence="6" id="KW-1185">Reference proteome</keyword>
<feature type="repeat" description="ANK" evidence="3">
    <location>
        <begin position="296"/>
        <end position="320"/>
    </location>
</feature>
<keyword evidence="2 3" id="KW-0040">ANK repeat</keyword>
<dbReference type="OrthoDB" id="5650534at2"/>
<dbReference type="PROSITE" id="PS50088">
    <property type="entry name" value="ANK_REPEAT"/>
    <property type="match status" value="2"/>
</dbReference>
<evidence type="ECO:0000313" key="7">
    <source>
        <dbReference type="Proteomes" id="UP000251942"/>
    </source>
</evidence>
<organism evidence="4 6">
    <name type="scientific">Legionella feeleii</name>
    <dbReference type="NCBI Taxonomy" id="453"/>
    <lineage>
        <taxon>Bacteria</taxon>
        <taxon>Pseudomonadati</taxon>
        <taxon>Pseudomonadota</taxon>
        <taxon>Gammaproteobacteria</taxon>
        <taxon>Legionellales</taxon>
        <taxon>Legionellaceae</taxon>
        <taxon>Legionella</taxon>
    </lineage>
</organism>
<dbReference type="STRING" id="453.Lfee_1930"/>
<dbReference type="Pfam" id="PF12796">
    <property type="entry name" value="Ank_2"/>
    <property type="match status" value="1"/>
</dbReference>
<accession>A0A0W0TN59</accession>
<gene>
    <name evidence="4" type="ORF">Lfee_1930</name>
    <name evidence="5" type="ORF">NCTC12022_02371</name>
</gene>
<dbReference type="InterPro" id="IPR036770">
    <property type="entry name" value="Ankyrin_rpt-contain_sf"/>
</dbReference>
<name>A0A0W0TN59_9GAMM</name>
<proteinExistence type="predicted"/>
<dbReference type="RefSeq" id="WP_058446199.1">
    <property type="nucleotide sequence ID" value="NZ_CAAAHT010000007.1"/>
</dbReference>
<dbReference type="PROSITE" id="PS50297">
    <property type="entry name" value="ANK_REP_REGION"/>
    <property type="match status" value="2"/>
</dbReference>
<evidence type="ECO:0000313" key="4">
    <source>
        <dbReference type="EMBL" id="KTC97018.1"/>
    </source>
</evidence>
<evidence type="ECO:0000256" key="2">
    <source>
        <dbReference type="ARBA" id="ARBA00023043"/>
    </source>
</evidence>
<evidence type="ECO:0000313" key="5">
    <source>
        <dbReference type="EMBL" id="SPX61628.1"/>
    </source>
</evidence>
<dbReference type="SUPFAM" id="SSF48403">
    <property type="entry name" value="Ankyrin repeat"/>
    <property type="match status" value="1"/>
</dbReference>
<dbReference type="PATRIC" id="fig|453.4.peg.2114"/>
<evidence type="ECO:0000256" key="3">
    <source>
        <dbReference type="PROSITE-ProRule" id="PRU00023"/>
    </source>
</evidence>
<dbReference type="InterPro" id="IPR002110">
    <property type="entry name" value="Ankyrin_rpt"/>
</dbReference>
<dbReference type="Gene3D" id="1.25.40.20">
    <property type="entry name" value="Ankyrin repeat-containing domain"/>
    <property type="match status" value="1"/>
</dbReference>
<dbReference type="PANTHER" id="PTHR24198:SF165">
    <property type="entry name" value="ANKYRIN REPEAT-CONTAINING PROTEIN-RELATED"/>
    <property type="match status" value="1"/>
</dbReference>
<evidence type="ECO:0000256" key="1">
    <source>
        <dbReference type="ARBA" id="ARBA00022737"/>
    </source>
</evidence>
<keyword evidence="1" id="KW-0677">Repeat</keyword>
<dbReference type="EMBL" id="LNYB01000080">
    <property type="protein sequence ID" value="KTC97018.1"/>
    <property type="molecule type" value="Genomic_DNA"/>
</dbReference>
<sequence>MAFSITKLVSLAAELEIDFGVGPCLGFDAVLAMAYLSDQQDAWDSLLDRIGRYKSMTSLAAEINEARLRVGLGKGKDGDKKLLSIYNFLVSIAKINSLQFQVFHCSFAYQAYHREKLLFTHHTQEKGGLRSQEETLVMQKREAERLFANLQQFVKDYPQLCFCIESHDHDVFLCYNVSTGFWQLTDINDFEEETNDYYMEYTREEIAEAVLACFNDEETSLMRIKLIGPSATFTTTVLSRFKCCLGNLGDMDEQRAQMINADGVGLLYMEAFYGNLDKVKHLLTLGANPGQTSVSKGLDPAYVACENGHIDIVKALLSTGQRDINQQSKDGTTLLLLACYNKHWHIVHYLLAYEGINVNLANKDGLTALHLLIINEQTELCQSVLELGADRNAQALEMGTPLEVAGVINNQQITALLTGQESIRDRNLSDTPGASIASNVGGEFFPTMKTDRNSQPLMGMA</sequence>
<dbReference type="AlphaFoldDB" id="A0A0W0TN59"/>